<feature type="region of interest" description="Disordered" evidence="1">
    <location>
        <begin position="69"/>
        <end position="91"/>
    </location>
</feature>
<evidence type="ECO:0000256" key="2">
    <source>
        <dbReference type="SAM" id="SignalP"/>
    </source>
</evidence>
<proteinExistence type="predicted"/>
<protein>
    <submittedName>
        <fullName evidence="3">Uncharacterized protein</fullName>
    </submittedName>
</protein>
<keyword evidence="2" id="KW-0732">Signal</keyword>
<reference evidence="4" key="1">
    <citation type="journal article" date="2019" name="Int. J. Syst. Evol. Microbiol.">
        <title>The Global Catalogue of Microorganisms (GCM) 10K type strain sequencing project: providing services to taxonomists for standard genome sequencing and annotation.</title>
        <authorList>
            <consortium name="The Broad Institute Genomics Platform"/>
            <consortium name="The Broad Institute Genome Sequencing Center for Infectious Disease"/>
            <person name="Wu L."/>
            <person name="Ma J."/>
        </authorList>
    </citation>
    <scope>NUCLEOTIDE SEQUENCE [LARGE SCALE GENOMIC DNA]</scope>
    <source>
        <strain evidence="4">YIM 94188</strain>
    </source>
</reference>
<organism evidence="3 4">
    <name type="scientific">Nocardioides vastitatis</name>
    <dbReference type="NCBI Taxonomy" id="2568655"/>
    <lineage>
        <taxon>Bacteria</taxon>
        <taxon>Bacillati</taxon>
        <taxon>Actinomycetota</taxon>
        <taxon>Actinomycetes</taxon>
        <taxon>Propionibacteriales</taxon>
        <taxon>Nocardioidaceae</taxon>
        <taxon>Nocardioides</taxon>
    </lineage>
</organism>
<accession>A0ABW0ZJB2</accession>
<keyword evidence="4" id="KW-1185">Reference proteome</keyword>
<evidence type="ECO:0000256" key="1">
    <source>
        <dbReference type="SAM" id="MobiDB-lite"/>
    </source>
</evidence>
<name>A0ABW0ZJB2_9ACTN</name>
<comment type="caution">
    <text evidence="3">The sequence shown here is derived from an EMBL/GenBank/DDBJ whole genome shotgun (WGS) entry which is preliminary data.</text>
</comment>
<evidence type="ECO:0000313" key="4">
    <source>
        <dbReference type="Proteomes" id="UP001596072"/>
    </source>
</evidence>
<dbReference type="Proteomes" id="UP001596072">
    <property type="component" value="Unassembled WGS sequence"/>
</dbReference>
<sequence>MKKALVIIAGATLALLPYGGVAMADGQSPVRHEPGSEFQHSHHVHTGNGDCVDIASVLFIPAGHGLHRGANSSSFGNPNDPDAARGPFHGTCSGLVYPGGPPVPFGPHH</sequence>
<feature type="chain" id="PRO_5045220877" evidence="2">
    <location>
        <begin position="25"/>
        <end position="109"/>
    </location>
</feature>
<dbReference type="RefSeq" id="WP_136431602.1">
    <property type="nucleotide sequence ID" value="NZ_JBHSNS010000007.1"/>
</dbReference>
<dbReference type="EMBL" id="JBHSNS010000007">
    <property type="protein sequence ID" value="MFC5730147.1"/>
    <property type="molecule type" value="Genomic_DNA"/>
</dbReference>
<gene>
    <name evidence="3" type="ORF">ACFPQB_14590</name>
</gene>
<feature type="signal peptide" evidence="2">
    <location>
        <begin position="1"/>
        <end position="24"/>
    </location>
</feature>
<evidence type="ECO:0000313" key="3">
    <source>
        <dbReference type="EMBL" id="MFC5730147.1"/>
    </source>
</evidence>